<dbReference type="Proteomes" id="UP001153636">
    <property type="component" value="Chromosome 18"/>
</dbReference>
<evidence type="ECO:0000313" key="1">
    <source>
        <dbReference type="EMBL" id="CAH1104721.1"/>
    </source>
</evidence>
<keyword evidence="2" id="KW-1185">Reference proteome</keyword>
<proteinExistence type="predicted"/>
<dbReference type="EMBL" id="OV651830">
    <property type="protein sequence ID" value="CAH1104721.1"/>
    <property type="molecule type" value="Genomic_DNA"/>
</dbReference>
<protein>
    <submittedName>
        <fullName evidence="1">Uncharacterized protein</fullName>
    </submittedName>
</protein>
<dbReference type="AlphaFoldDB" id="A0A9P0GBC3"/>
<accession>A0A9P0GBC3</accession>
<reference evidence="1" key="1">
    <citation type="submission" date="2022-01" db="EMBL/GenBank/DDBJ databases">
        <authorList>
            <person name="King R."/>
        </authorList>
    </citation>
    <scope>NUCLEOTIDE SEQUENCE</scope>
</reference>
<organism evidence="1 2">
    <name type="scientific">Psylliodes chrysocephalus</name>
    <dbReference type="NCBI Taxonomy" id="3402493"/>
    <lineage>
        <taxon>Eukaryota</taxon>
        <taxon>Metazoa</taxon>
        <taxon>Ecdysozoa</taxon>
        <taxon>Arthropoda</taxon>
        <taxon>Hexapoda</taxon>
        <taxon>Insecta</taxon>
        <taxon>Pterygota</taxon>
        <taxon>Neoptera</taxon>
        <taxon>Endopterygota</taxon>
        <taxon>Coleoptera</taxon>
        <taxon>Polyphaga</taxon>
        <taxon>Cucujiformia</taxon>
        <taxon>Chrysomeloidea</taxon>
        <taxon>Chrysomelidae</taxon>
        <taxon>Galerucinae</taxon>
        <taxon>Alticini</taxon>
        <taxon>Psylliodes</taxon>
    </lineage>
</organism>
<evidence type="ECO:0000313" key="2">
    <source>
        <dbReference type="Proteomes" id="UP001153636"/>
    </source>
</evidence>
<name>A0A9P0GBC3_9CUCU</name>
<gene>
    <name evidence="1" type="ORF">PSYICH_LOCUS5718</name>
</gene>
<dbReference type="OrthoDB" id="6779668at2759"/>
<sequence>MSSLQLDKKRKSKRYQRMFRYIFCCPSFKEDLEDNFVCEFPPKLVSSSSQYEENSISIKTSDESEGARALFRCGASMDLTSPDSDSKKGPLEADMKLSLDKLDNLIVTLDHIYQFYSKESAYFKKQSISRLQEAESTEGSNIDSGNKLECLNPKDILVNSVSTIIDLTDREKIDKPNENSFLELQRNYSNLSSTLGTFTDTVMDHITSIKSEIKELKILFCNIKYATDTSIKENNSAFSCEDLQSWFEKKEHDKDKWFFRAEEYKFFEAKMRASNFCKFHRLSQECDKKINKSKSECSQIKCI</sequence>